<gene>
    <name evidence="1" type="ORF">UFOVP308_50</name>
</gene>
<accession>A0A6J5LQX0</accession>
<name>A0A6J5LQX0_9CAUD</name>
<dbReference type="EMBL" id="LR796319">
    <property type="protein sequence ID" value="CAB4136688.1"/>
    <property type="molecule type" value="Genomic_DNA"/>
</dbReference>
<organism evidence="1">
    <name type="scientific">uncultured Caudovirales phage</name>
    <dbReference type="NCBI Taxonomy" id="2100421"/>
    <lineage>
        <taxon>Viruses</taxon>
        <taxon>Duplodnaviria</taxon>
        <taxon>Heunggongvirae</taxon>
        <taxon>Uroviricota</taxon>
        <taxon>Caudoviricetes</taxon>
        <taxon>Peduoviridae</taxon>
        <taxon>Maltschvirus</taxon>
        <taxon>Maltschvirus maltsch</taxon>
    </lineage>
</organism>
<reference evidence="1" key="1">
    <citation type="submission" date="2020-04" db="EMBL/GenBank/DDBJ databases">
        <authorList>
            <person name="Chiriac C."/>
            <person name="Salcher M."/>
            <person name="Ghai R."/>
            <person name="Kavagutti S V."/>
        </authorList>
    </citation>
    <scope>NUCLEOTIDE SEQUENCE</scope>
</reference>
<proteinExistence type="predicted"/>
<sequence length="52" mass="6059">MTNLFKLQEHLMFLLVEDKLCFSEGDWESLAQIRMAIDGTRDQIAKLTKDSQ</sequence>
<protein>
    <submittedName>
        <fullName evidence="1">Uncharacterized protein</fullName>
    </submittedName>
</protein>
<evidence type="ECO:0000313" key="1">
    <source>
        <dbReference type="EMBL" id="CAB4136688.1"/>
    </source>
</evidence>